<dbReference type="Gene3D" id="1.10.10.10">
    <property type="entry name" value="Winged helix-like DNA-binding domain superfamily/Winged helix DNA-binding domain"/>
    <property type="match status" value="1"/>
</dbReference>
<proteinExistence type="predicted"/>
<dbReference type="InterPro" id="IPR036388">
    <property type="entry name" value="WH-like_DNA-bd_sf"/>
</dbReference>
<evidence type="ECO:0000259" key="1">
    <source>
        <dbReference type="Pfam" id="PF08279"/>
    </source>
</evidence>
<dbReference type="InterPro" id="IPR036390">
    <property type="entry name" value="WH_DNA-bd_sf"/>
</dbReference>
<reference evidence="2 3" key="1">
    <citation type="submission" date="2019-11" db="EMBL/GenBank/DDBJ databases">
        <title>Metabolism of dissolved organic matter in forest soils.</title>
        <authorList>
            <person name="Cyle K.T."/>
            <person name="Wilhelm R.C."/>
            <person name="Martinez C.E."/>
        </authorList>
    </citation>
    <scope>NUCLEOTIDE SEQUENCE [LARGE SCALE GENOMIC DNA]</scope>
    <source>
        <strain evidence="2 3">5N</strain>
    </source>
</reference>
<feature type="non-terminal residue" evidence="2">
    <location>
        <position position="65"/>
    </location>
</feature>
<dbReference type="Pfam" id="PF08279">
    <property type="entry name" value="HTH_11"/>
    <property type="match status" value="1"/>
</dbReference>
<dbReference type="InterPro" id="IPR013196">
    <property type="entry name" value="HTH_11"/>
</dbReference>
<feature type="domain" description="Helix-turn-helix type 11" evidence="1">
    <location>
        <begin position="6"/>
        <end position="59"/>
    </location>
</feature>
<gene>
    <name evidence="2" type="ORF">GNZ13_11050</name>
</gene>
<evidence type="ECO:0000313" key="3">
    <source>
        <dbReference type="Proteomes" id="UP000655523"/>
    </source>
</evidence>
<evidence type="ECO:0000313" key="2">
    <source>
        <dbReference type="EMBL" id="NPT55120.1"/>
    </source>
</evidence>
<name>A0A972SIY2_9BURK</name>
<dbReference type="RefSeq" id="WP_172163509.1">
    <property type="nucleotide sequence ID" value="NZ_WOEZ01000051.1"/>
</dbReference>
<protein>
    <submittedName>
        <fullName evidence="2">HTH domain-containing protein</fullName>
    </submittedName>
</protein>
<dbReference type="Proteomes" id="UP000655523">
    <property type="component" value="Unassembled WGS sequence"/>
</dbReference>
<dbReference type="EMBL" id="WOEZ01000051">
    <property type="protein sequence ID" value="NPT55120.1"/>
    <property type="molecule type" value="Genomic_DNA"/>
</dbReference>
<accession>A0A972SIY2</accession>
<keyword evidence="3" id="KW-1185">Reference proteome</keyword>
<organism evidence="2 3">
    <name type="scientific">Paraburkholderia elongata</name>
    <dbReference type="NCBI Taxonomy" id="2675747"/>
    <lineage>
        <taxon>Bacteria</taxon>
        <taxon>Pseudomonadati</taxon>
        <taxon>Pseudomonadota</taxon>
        <taxon>Betaproteobacteria</taxon>
        <taxon>Burkholderiales</taxon>
        <taxon>Burkholderiaceae</taxon>
        <taxon>Paraburkholderia</taxon>
    </lineage>
</organism>
<dbReference type="AlphaFoldDB" id="A0A972SIY2"/>
<dbReference type="SUPFAM" id="SSF46785">
    <property type="entry name" value="Winged helix' DNA-binding domain"/>
    <property type="match status" value="1"/>
</dbReference>
<sequence>MSRSGRLLGLMEILRTRRRPVTASQLAVELAVSERTIYRDIAELTAQGAAVEGSAGVGYVLKPGH</sequence>
<comment type="caution">
    <text evidence="2">The sequence shown here is derived from an EMBL/GenBank/DDBJ whole genome shotgun (WGS) entry which is preliminary data.</text>
</comment>